<proteinExistence type="predicted"/>
<evidence type="ECO:0000313" key="10">
    <source>
        <dbReference type="Proteomes" id="UP000317238"/>
    </source>
</evidence>
<evidence type="ECO:0000256" key="7">
    <source>
        <dbReference type="SAM" id="Phobius"/>
    </source>
</evidence>
<feature type="region of interest" description="Disordered" evidence="6">
    <location>
        <begin position="1219"/>
        <end position="1303"/>
    </location>
</feature>
<name>A0A5C5Y816_9PLAN</name>
<feature type="transmembrane region" description="Helical" evidence="7">
    <location>
        <begin position="640"/>
        <end position="660"/>
    </location>
</feature>
<feature type="region of interest" description="Disordered" evidence="6">
    <location>
        <begin position="403"/>
        <end position="424"/>
    </location>
</feature>
<dbReference type="OrthoDB" id="2112773at2"/>
<evidence type="ECO:0000256" key="6">
    <source>
        <dbReference type="SAM" id="MobiDB-lite"/>
    </source>
</evidence>
<keyword evidence="4 7" id="KW-1133">Transmembrane helix</keyword>
<feature type="transmembrane region" description="Helical" evidence="7">
    <location>
        <begin position="473"/>
        <end position="493"/>
    </location>
</feature>
<dbReference type="InterPro" id="IPR050545">
    <property type="entry name" value="Mycobact_MmpL"/>
</dbReference>
<feature type="transmembrane region" description="Helical" evidence="7">
    <location>
        <begin position="1189"/>
        <end position="1213"/>
    </location>
</feature>
<feature type="transmembrane region" description="Helical" evidence="7">
    <location>
        <begin position="447"/>
        <end position="466"/>
    </location>
</feature>
<dbReference type="PROSITE" id="PS50156">
    <property type="entry name" value="SSD"/>
    <property type="match status" value="1"/>
</dbReference>
<evidence type="ECO:0000259" key="8">
    <source>
        <dbReference type="PROSITE" id="PS50156"/>
    </source>
</evidence>
<dbReference type="PANTHER" id="PTHR33406">
    <property type="entry name" value="MEMBRANE PROTEIN MJ1562-RELATED"/>
    <property type="match status" value="1"/>
</dbReference>
<dbReference type="Pfam" id="PF03176">
    <property type="entry name" value="MMPL"/>
    <property type="match status" value="2"/>
</dbReference>
<dbReference type="InterPro" id="IPR004869">
    <property type="entry name" value="MMPL_dom"/>
</dbReference>
<feature type="domain" description="SSD" evidence="8">
    <location>
        <begin position="480"/>
        <end position="597"/>
    </location>
</feature>
<evidence type="ECO:0000256" key="5">
    <source>
        <dbReference type="ARBA" id="ARBA00023136"/>
    </source>
</evidence>
<gene>
    <name evidence="9" type="ORF">Pan14r_41240</name>
</gene>
<evidence type="ECO:0000256" key="2">
    <source>
        <dbReference type="ARBA" id="ARBA00022475"/>
    </source>
</evidence>
<evidence type="ECO:0000256" key="4">
    <source>
        <dbReference type="ARBA" id="ARBA00022989"/>
    </source>
</evidence>
<feature type="transmembrane region" description="Helical" evidence="7">
    <location>
        <begin position="1160"/>
        <end position="1183"/>
    </location>
</feature>
<keyword evidence="2" id="KW-1003">Cell membrane</keyword>
<protein>
    <submittedName>
        <fullName evidence="9">MMPL family protein</fullName>
    </submittedName>
</protein>
<feature type="compositionally biased region" description="Pro residues" evidence="6">
    <location>
        <begin position="403"/>
        <end position="415"/>
    </location>
</feature>
<evidence type="ECO:0000256" key="3">
    <source>
        <dbReference type="ARBA" id="ARBA00022692"/>
    </source>
</evidence>
<feature type="transmembrane region" description="Helical" evidence="7">
    <location>
        <begin position="499"/>
        <end position="523"/>
    </location>
</feature>
<feature type="transmembrane region" description="Helical" evidence="7">
    <location>
        <begin position="573"/>
        <end position="591"/>
    </location>
</feature>
<dbReference type="RefSeq" id="WP_146440016.1">
    <property type="nucleotide sequence ID" value="NZ_SJPL01000001.1"/>
</dbReference>
<feature type="transmembrane region" description="Helical" evidence="7">
    <location>
        <begin position="1119"/>
        <end position="1139"/>
    </location>
</feature>
<dbReference type="SUPFAM" id="SSF82866">
    <property type="entry name" value="Multidrug efflux transporter AcrB transmembrane domain"/>
    <property type="match status" value="2"/>
</dbReference>
<dbReference type="GO" id="GO:0005886">
    <property type="term" value="C:plasma membrane"/>
    <property type="evidence" value="ECO:0007669"/>
    <property type="project" value="UniProtKB-SubCell"/>
</dbReference>
<comment type="subcellular location">
    <subcellularLocation>
        <location evidence="1">Cell membrane</location>
        <topology evidence="1">Multi-pass membrane protein</topology>
    </subcellularLocation>
</comment>
<accession>A0A5C5Y816</accession>
<reference evidence="9 10" key="1">
    <citation type="submission" date="2019-02" db="EMBL/GenBank/DDBJ databases">
        <title>Deep-cultivation of Planctomycetes and their phenomic and genomic characterization uncovers novel biology.</title>
        <authorList>
            <person name="Wiegand S."/>
            <person name="Jogler M."/>
            <person name="Boedeker C."/>
            <person name="Pinto D."/>
            <person name="Vollmers J."/>
            <person name="Rivas-Marin E."/>
            <person name="Kohn T."/>
            <person name="Peeters S.H."/>
            <person name="Heuer A."/>
            <person name="Rast P."/>
            <person name="Oberbeckmann S."/>
            <person name="Bunk B."/>
            <person name="Jeske O."/>
            <person name="Meyerdierks A."/>
            <person name="Storesund J.E."/>
            <person name="Kallscheuer N."/>
            <person name="Luecker S."/>
            <person name="Lage O.M."/>
            <person name="Pohl T."/>
            <person name="Merkel B.J."/>
            <person name="Hornburger P."/>
            <person name="Mueller R.-W."/>
            <person name="Bruemmer F."/>
            <person name="Labrenz M."/>
            <person name="Spormann A.M."/>
            <person name="Op Den Camp H."/>
            <person name="Overmann J."/>
            <person name="Amann R."/>
            <person name="Jetten M.S.M."/>
            <person name="Mascher T."/>
            <person name="Medema M.H."/>
            <person name="Devos D.P."/>
            <person name="Kaster A.-K."/>
            <person name="Ovreas L."/>
            <person name="Rohde M."/>
            <person name="Galperin M.Y."/>
            <person name="Jogler C."/>
        </authorList>
    </citation>
    <scope>NUCLEOTIDE SEQUENCE [LARGE SCALE GENOMIC DNA]</scope>
    <source>
        <strain evidence="9 10">Pan14r</strain>
    </source>
</reference>
<keyword evidence="3 7" id="KW-0812">Transmembrane</keyword>
<feature type="transmembrane region" description="Helical" evidence="7">
    <location>
        <begin position="543"/>
        <end position="561"/>
    </location>
</feature>
<keyword evidence="10" id="KW-1185">Reference proteome</keyword>
<organism evidence="9 10">
    <name type="scientific">Crateriforma conspicua</name>
    <dbReference type="NCBI Taxonomy" id="2527996"/>
    <lineage>
        <taxon>Bacteria</taxon>
        <taxon>Pseudomonadati</taxon>
        <taxon>Planctomycetota</taxon>
        <taxon>Planctomycetia</taxon>
        <taxon>Planctomycetales</taxon>
        <taxon>Planctomycetaceae</taxon>
        <taxon>Crateriforma</taxon>
    </lineage>
</organism>
<evidence type="ECO:0000313" key="9">
    <source>
        <dbReference type="EMBL" id="TWT71807.1"/>
    </source>
</evidence>
<comment type="caution">
    <text evidence="9">The sequence shown here is derived from an EMBL/GenBank/DDBJ whole genome shotgun (WGS) entry which is preliminary data.</text>
</comment>
<feature type="region of interest" description="Disordered" evidence="6">
    <location>
        <begin position="709"/>
        <end position="733"/>
    </location>
</feature>
<feature type="compositionally biased region" description="Acidic residues" evidence="6">
    <location>
        <begin position="717"/>
        <end position="729"/>
    </location>
</feature>
<dbReference type="Proteomes" id="UP000317238">
    <property type="component" value="Unassembled WGS sequence"/>
</dbReference>
<feature type="transmembrane region" description="Helical" evidence="7">
    <location>
        <begin position="1045"/>
        <end position="1063"/>
    </location>
</feature>
<evidence type="ECO:0000256" key="1">
    <source>
        <dbReference type="ARBA" id="ARBA00004651"/>
    </source>
</evidence>
<dbReference type="InterPro" id="IPR000731">
    <property type="entry name" value="SSD"/>
</dbReference>
<dbReference type="EMBL" id="SJPL01000001">
    <property type="protein sequence ID" value="TWT71807.1"/>
    <property type="molecule type" value="Genomic_DNA"/>
</dbReference>
<dbReference type="PANTHER" id="PTHR33406:SF12">
    <property type="entry name" value="BLR2997 PROTEIN"/>
    <property type="match status" value="1"/>
</dbReference>
<feature type="transmembrane region" description="Helical" evidence="7">
    <location>
        <begin position="1075"/>
        <end position="1099"/>
    </location>
</feature>
<dbReference type="Gene3D" id="1.20.1640.10">
    <property type="entry name" value="Multidrug efflux transporter AcrB transmembrane domain"/>
    <property type="match status" value="2"/>
</dbReference>
<keyword evidence="5 7" id="KW-0472">Membrane</keyword>
<sequence>MRPSLLDRRGPLNGSYALWVLMIFFFLLPFGFQAARMSLQKRENDVKDWLPSDFSETTELEWFANHFAGESFVLATWPGCTADDQRLKLLERKIRHESLQVDWAAQEAGHPEWSDEETQDRIRARQLGQEMGLLYPGEGLNDWGGLDEKWLQSADGGWYYLTPDGKLYRWEGSMTGPAGLVRAVQRAIGSFELKGQFITALGPPGDQDTINPFHNDPTLLCAPLFAGVQTGATIVDDLASEGGSLWPIDLTAADRRETVARRRAMERLSGSLFAPAVPHGFDWTVEAFARVVRQDPDNGIGPDDPLPEDFAQTIGDAMQRFADENTDGDVAQIADAPTEVQADAWYAVFDALQVDAPERMTAIVVTLTDLAKDHLAFALGRGVLGGPRGRLLQLAEECGLSAAPPPSMAPPPFNRPRPESVGGLPPLRMGGPPVDNVAIDEEGSVTLVRLVGYSVLVGVVLSYLCFASVKVTLMVFVVGGTAAMLSMAFVGWTNGRVDAILMSMPSLVYVLGLSGAIHVINYYRDEVRSGGRTGAAGRALRHAIGPCSLAAATTAIGLASLSTSNLVPISNFGLYSAIGVVATLTILFTYLPAALNVFTPVIGATEPNQAGPNDGGTEVTVGTNPMAAWWAGVGRWITRYHAPVAIVCALVMAVVAVGVFKIKTSVQLLKLFDQDARIIRDYAWIEKEFGKLVPMELVVRMPPSIQKESSLASSITGDDDESEPLDTADDALASNDPVDVTELPLLERIEAVSRIRRVVHKTLGEAGADVVGQAMSVDTFLPPLPGPASSNLSATGMTRRRMQNELAEQYQQLADSDYFRVEEDGPFAGSELWRISLRVGALTDVDYGQFISSLRLATEPVLRAYDTRDALLRGLADAGIKTTAKDRPLVWMVGNEHPATIDDSVLTVRSTGDDQLPGQVRVDTEAIYLSVLGELLAYENVRAGWFDPDQDDRFENVDPQQWQRTVEKADAVVYLGADSVGLDKLADAKVLVDAQQIRLSQPQPILTDGFPDVSGDGAVQVVYTGVVPVVYKAQRTLLGSLAESIGLAFVLIAAVMMVLLNPGRSIAQRWHPSRFFSGAAAGCVSMIPNMFPVLLVFGAMGHLSQWMPGQFLVDIGTMMTASVAMGVAVDDTIHFLSWFRSYLDDGMSRRDAVIETYRRVGPAMTQTTIVGGLGLFVFALSTFTPTQRFGSLMLILLGAALVGDLVFLPALLVGPLGRCFRPRDPKPATPDPLPTYDGIDDDSSGTDSDTPTAQPEQPSKADDATEVTAQDQTVAIIDRDELPRLKLHRPPSNEPSDSLPKRR</sequence>
<feature type="transmembrane region" description="Helical" evidence="7">
    <location>
        <begin position="12"/>
        <end position="32"/>
    </location>
</feature>